<feature type="compositionally biased region" description="Gly residues" evidence="6">
    <location>
        <begin position="114"/>
        <end position="123"/>
    </location>
</feature>
<dbReference type="STRING" id="1569628.A0A316URD8"/>
<dbReference type="RefSeq" id="XP_025360307.1">
    <property type="nucleotide sequence ID" value="XM_025509712.1"/>
</dbReference>
<evidence type="ECO:0000259" key="7">
    <source>
        <dbReference type="PROSITE" id="PS50048"/>
    </source>
</evidence>
<feature type="compositionally biased region" description="Low complexity" evidence="6">
    <location>
        <begin position="159"/>
        <end position="169"/>
    </location>
</feature>
<feature type="compositionally biased region" description="Low complexity" evidence="6">
    <location>
        <begin position="10"/>
        <end position="25"/>
    </location>
</feature>
<dbReference type="GO" id="GO:0003677">
    <property type="term" value="F:DNA binding"/>
    <property type="evidence" value="ECO:0007669"/>
    <property type="project" value="UniProtKB-KW"/>
</dbReference>
<proteinExistence type="predicted"/>
<feature type="compositionally biased region" description="Pro residues" evidence="6">
    <location>
        <begin position="1172"/>
        <end position="1183"/>
    </location>
</feature>
<keyword evidence="9" id="KW-1185">Reference proteome</keyword>
<feature type="region of interest" description="Disordered" evidence="6">
    <location>
        <begin position="308"/>
        <end position="382"/>
    </location>
</feature>
<dbReference type="EMBL" id="KZ819674">
    <property type="protein sequence ID" value="PWN25695.1"/>
    <property type="molecule type" value="Genomic_DNA"/>
</dbReference>
<feature type="compositionally biased region" description="Polar residues" evidence="6">
    <location>
        <begin position="134"/>
        <end position="143"/>
    </location>
</feature>
<dbReference type="PANTHER" id="PTHR31668">
    <property type="entry name" value="GLUCOSE TRANSPORT TRANSCRIPTION REGULATOR RGT1-RELATED-RELATED"/>
    <property type="match status" value="1"/>
</dbReference>
<evidence type="ECO:0000256" key="6">
    <source>
        <dbReference type="SAM" id="MobiDB-lite"/>
    </source>
</evidence>
<feature type="compositionally biased region" description="Gly residues" evidence="6">
    <location>
        <begin position="322"/>
        <end position="332"/>
    </location>
</feature>
<dbReference type="InterPro" id="IPR001138">
    <property type="entry name" value="Zn2Cys6_DnaBD"/>
</dbReference>
<keyword evidence="1" id="KW-0479">Metal-binding</keyword>
<dbReference type="GeneID" id="37031535"/>
<dbReference type="SMART" id="SM00066">
    <property type="entry name" value="GAL4"/>
    <property type="match status" value="1"/>
</dbReference>
<feature type="compositionally biased region" description="Basic residues" evidence="6">
    <location>
        <begin position="124"/>
        <end position="133"/>
    </location>
</feature>
<dbReference type="Proteomes" id="UP000245884">
    <property type="component" value="Unassembled WGS sequence"/>
</dbReference>
<evidence type="ECO:0000256" key="4">
    <source>
        <dbReference type="ARBA" id="ARBA00023163"/>
    </source>
</evidence>
<gene>
    <name evidence="8" type="ORF">BDZ90DRAFT_59873</name>
</gene>
<feature type="domain" description="Zn(2)-C6 fungal-type" evidence="7">
    <location>
        <begin position="179"/>
        <end position="224"/>
    </location>
</feature>
<name>A0A316URD8_9BASI</name>
<evidence type="ECO:0000313" key="9">
    <source>
        <dbReference type="Proteomes" id="UP000245884"/>
    </source>
</evidence>
<reference evidence="8 9" key="1">
    <citation type="journal article" date="2018" name="Mol. Biol. Evol.">
        <title>Broad Genomic Sampling Reveals a Smut Pathogenic Ancestry of the Fungal Clade Ustilaginomycotina.</title>
        <authorList>
            <person name="Kijpornyongpan T."/>
            <person name="Mondo S.J."/>
            <person name="Barry K."/>
            <person name="Sandor L."/>
            <person name="Lee J."/>
            <person name="Lipzen A."/>
            <person name="Pangilinan J."/>
            <person name="LaButti K."/>
            <person name="Hainaut M."/>
            <person name="Henrissat B."/>
            <person name="Grigoriev I.V."/>
            <person name="Spatafora J.W."/>
            <person name="Aime M.C."/>
        </authorList>
    </citation>
    <scope>NUCLEOTIDE SEQUENCE [LARGE SCALE GENOMIC DNA]</scope>
    <source>
        <strain evidence="8 9">MCA 5214</strain>
    </source>
</reference>
<feature type="region of interest" description="Disordered" evidence="6">
    <location>
        <begin position="947"/>
        <end position="1025"/>
    </location>
</feature>
<accession>A0A316URD8</accession>
<dbReference type="PROSITE" id="PS50048">
    <property type="entry name" value="ZN2_CY6_FUNGAL_2"/>
    <property type="match status" value="1"/>
</dbReference>
<dbReference type="SUPFAM" id="SSF57701">
    <property type="entry name" value="Zn2/Cys6 DNA-binding domain"/>
    <property type="match status" value="1"/>
</dbReference>
<feature type="region of interest" description="Disordered" evidence="6">
    <location>
        <begin position="1159"/>
        <end position="1184"/>
    </location>
</feature>
<feature type="compositionally biased region" description="Pro residues" evidence="6">
    <location>
        <begin position="39"/>
        <end position="48"/>
    </location>
</feature>
<feature type="region of interest" description="Disordered" evidence="6">
    <location>
        <begin position="435"/>
        <end position="463"/>
    </location>
</feature>
<dbReference type="InterPro" id="IPR007219">
    <property type="entry name" value="XnlR_reg_dom"/>
</dbReference>
<evidence type="ECO:0000256" key="5">
    <source>
        <dbReference type="ARBA" id="ARBA00023242"/>
    </source>
</evidence>
<dbReference type="InterPro" id="IPR050797">
    <property type="entry name" value="Carb_Metab_Trans_Reg"/>
</dbReference>
<keyword evidence="4" id="KW-0804">Transcription</keyword>
<keyword evidence="2" id="KW-0805">Transcription regulation</keyword>
<sequence>MSYPTQRIPSASGSTSASASASSSSNHSPQHPHLYGASHPPPPPPPPTHWASTGGGPSSSSSFAPAPGPMSSMAAYPPHLAHASAQPPFHRMSYGQSQPGESPETAKKRKLNGDGNGNGSGGPGHHHHHHHHQAQGSTGSNPSSHDDSPPAPGAGIGGNHAHSSAAAADGPKRIKTARACDSCRRKKIRCDVVDDGSPPPGDPNNGNGGLTCAHCRQYGFSCTFFLPITETRFKKKREREAEEAAARSAAAVASYGGAMGMLPRTYGAAGMGMGMGMGMSTLPPPPPQPATHASISAAQEWPLPRVGPVQRFQQSGPSGTPYGSGSGPGGEPGLASPKSSSAASSSMPSLPLRHGKPSSPAPPTDRSTTGAATSDVGIPPDSRVMGPTSLAYIVHSTAFIPGSAIEAHDLKHSQTFEVGASGDGIIKLNRLRQRNPSCASSGEGEGDDDDAANNGAGGGGGPAYPQIPDAIRGRLAGDVAEKLINSYFTRIGYLHPIITKSEFLHLARPPPLLFYAICGAAALDRNVPREVLSAVRIGLNAIFKSSDVLSSSSANTVKALLILALHADIHGSTNVQSGSRMWNRLGVGLRMAQDLGLHRDASRRDDLDEFAHFLEQKRRIWGACVTADRLVSIALGHPLAIDLTDCDVRLPSPYEVLRYPGTDLPTRPGEEQPFAFNTEMLKLAILFGRVQKTIYSPTGLMKATDEEITGLLSDIDLWREGLPERLRFRREKSEPDAGILHLAFSCLQMLFFRVFMRISYSCPQHLKFSLTIERMTSLIRWSRESIAWVDASGSFYLDTMQFVSYALVFCATVQYHSWVRRGDSEGLAALSTIKSIVSRGRVNVDDERKQDLSLRAKTAEIINLLHESASGQWANTPSTGSLNPTAGVVNRRTAESLKGIVWRNAPGRPGGGAYEAQEPHLLLADLPPGTIILGSNRTPALVRSANGWQQVPGGLPEQQTQAQKGGAGASGQYGRSGEDANASAGARASGLDGLASASNGNGSGNGAASTSSSGPTTNNANANAGDVLPDLSNFTHLGGSVWQDEQGWPVDRRGSGLMVVLPGSNGANGGGFMMNAQNAAEYLSMNGNGFGAGGQGGGAGGGYFNFMGNAAPAAGGGGGGGEAGGGGTNVNPHLNGMLSAPTPGTQAEINGILAANADANPSPMLDPTSQPTAPPGTQAPPPVFGGFGMGSDPLMLNDPLMGILDWQAWQTYLAPGGVQQGQHQQRTPGGGVGMGVGVPDAEGEDEDERALRQAATNGGGGARGKEDAAGASTGGDGTRRSGREREGSDSASASESSPGESSVPSTRREQPTLSSIS</sequence>
<dbReference type="GO" id="GO:0006351">
    <property type="term" value="P:DNA-templated transcription"/>
    <property type="evidence" value="ECO:0007669"/>
    <property type="project" value="InterPro"/>
</dbReference>
<dbReference type="PANTHER" id="PTHR31668:SF26">
    <property type="entry name" value="GLUCOSE TRANSPORT TRANSCRIPTION REGULATOR RGT1-RELATED"/>
    <property type="match status" value="1"/>
</dbReference>
<dbReference type="Pfam" id="PF04082">
    <property type="entry name" value="Fungal_trans"/>
    <property type="match status" value="1"/>
</dbReference>
<feature type="compositionally biased region" description="Low complexity" evidence="6">
    <location>
        <begin position="58"/>
        <end position="78"/>
    </location>
</feature>
<feature type="compositionally biased region" description="Low complexity" evidence="6">
    <location>
        <begin position="1289"/>
        <end position="1305"/>
    </location>
</feature>
<feature type="compositionally biased region" description="Low complexity" evidence="6">
    <location>
        <begin position="993"/>
        <end position="1025"/>
    </location>
</feature>
<dbReference type="GO" id="GO:0000981">
    <property type="term" value="F:DNA-binding transcription factor activity, RNA polymerase II-specific"/>
    <property type="evidence" value="ECO:0007669"/>
    <property type="project" value="InterPro"/>
</dbReference>
<dbReference type="CDD" id="cd00067">
    <property type="entry name" value="GAL4"/>
    <property type="match status" value="1"/>
</dbReference>
<dbReference type="Pfam" id="PF00172">
    <property type="entry name" value="Zn_clus"/>
    <property type="match status" value="1"/>
</dbReference>
<feature type="region of interest" description="Disordered" evidence="6">
    <location>
        <begin position="1"/>
        <end position="172"/>
    </location>
</feature>
<dbReference type="OrthoDB" id="4161332at2759"/>
<evidence type="ECO:0000256" key="2">
    <source>
        <dbReference type="ARBA" id="ARBA00023015"/>
    </source>
</evidence>
<dbReference type="SMART" id="SM00906">
    <property type="entry name" value="Fungal_trans"/>
    <property type="match status" value="1"/>
</dbReference>
<evidence type="ECO:0000313" key="8">
    <source>
        <dbReference type="EMBL" id="PWN25695.1"/>
    </source>
</evidence>
<evidence type="ECO:0000256" key="3">
    <source>
        <dbReference type="ARBA" id="ARBA00023125"/>
    </source>
</evidence>
<feature type="region of interest" description="Disordered" evidence="6">
    <location>
        <begin position="1219"/>
        <end position="1317"/>
    </location>
</feature>
<dbReference type="Gene3D" id="4.10.240.10">
    <property type="entry name" value="Zn(2)-C6 fungal-type DNA-binding domain"/>
    <property type="match status" value="1"/>
</dbReference>
<feature type="compositionally biased region" description="Basic and acidic residues" evidence="6">
    <location>
        <begin position="1277"/>
        <end position="1288"/>
    </location>
</feature>
<feature type="compositionally biased region" description="Low complexity" evidence="6">
    <location>
        <begin position="333"/>
        <end position="352"/>
    </location>
</feature>
<dbReference type="InterPro" id="IPR036864">
    <property type="entry name" value="Zn2-C6_fun-type_DNA-bd_sf"/>
</dbReference>
<dbReference type="CDD" id="cd12148">
    <property type="entry name" value="fungal_TF_MHR"/>
    <property type="match status" value="1"/>
</dbReference>
<keyword evidence="3" id="KW-0238">DNA-binding</keyword>
<keyword evidence="5" id="KW-0539">Nucleus</keyword>
<evidence type="ECO:0000256" key="1">
    <source>
        <dbReference type="ARBA" id="ARBA00022723"/>
    </source>
</evidence>
<organism evidence="8 9">
    <name type="scientific">Jaminaea rosea</name>
    <dbReference type="NCBI Taxonomy" id="1569628"/>
    <lineage>
        <taxon>Eukaryota</taxon>
        <taxon>Fungi</taxon>
        <taxon>Dikarya</taxon>
        <taxon>Basidiomycota</taxon>
        <taxon>Ustilaginomycotina</taxon>
        <taxon>Exobasidiomycetes</taxon>
        <taxon>Microstromatales</taxon>
        <taxon>Microstromatales incertae sedis</taxon>
        <taxon>Jaminaea</taxon>
    </lineage>
</organism>
<dbReference type="GO" id="GO:0008270">
    <property type="term" value="F:zinc ion binding"/>
    <property type="evidence" value="ECO:0007669"/>
    <property type="project" value="InterPro"/>
</dbReference>
<protein>
    <recommendedName>
        <fullName evidence="7">Zn(2)-C6 fungal-type domain-containing protein</fullName>
    </recommendedName>
</protein>